<dbReference type="InterPro" id="IPR001675">
    <property type="entry name" value="Glyco_trans_29"/>
</dbReference>
<keyword evidence="7" id="KW-0735">Signal-anchor</keyword>
<evidence type="ECO:0000256" key="5">
    <source>
        <dbReference type="ARBA" id="ARBA00022679"/>
    </source>
</evidence>
<proteinExistence type="inferred from homology"/>
<evidence type="ECO:0000256" key="10">
    <source>
        <dbReference type="ARBA" id="ARBA00023136"/>
    </source>
</evidence>
<keyword evidence="9" id="KW-0333">Golgi apparatus</keyword>
<evidence type="ECO:0000256" key="9">
    <source>
        <dbReference type="ARBA" id="ARBA00023034"/>
    </source>
</evidence>
<dbReference type="Pfam" id="PF00777">
    <property type="entry name" value="Glyco_transf_29"/>
    <property type="match status" value="1"/>
</dbReference>
<name>A0A6P4ZEF1_BRABE</name>
<comment type="pathway">
    <text evidence="2">Protein modification; protein glycosylation.</text>
</comment>
<keyword evidence="5" id="KW-0808">Transferase</keyword>
<evidence type="ECO:0000256" key="1">
    <source>
        <dbReference type="ARBA" id="ARBA00004323"/>
    </source>
</evidence>
<comment type="catalytic activity">
    <reaction evidence="15">
        <text>a 3-O-[N-acetyl-alpha-neuraminyl-(2-&gt;3)-beta-D-galactosyl-(1-&gt;3)-N-acetyl-alpha-D-galactosaminyl]-L-threonyl-[protein] + CMP-N-acetyl-beta-neuraminate = a 3-O-{alpha-Neu5Ac-(2-&gt;3)-beta-D-Gal-(1-&gt;3)-[alpha-Neu5Ac-(2-&gt;6)]-alpha-D-GalNAc}-L-threonyl-[protein] + CMP + H(+)</text>
        <dbReference type="Rhea" id="RHEA:81659"/>
        <dbReference type="Rhea" id="RHEA-COMP:14417"/>
        <dbReference type="Rhea" id="RHEA-COMP:16763"/>
        <dbReference type="ChEBI" id="CHEBI:15378"/>
        <dbReference type="ChEBI" id="CHEBI:57812"/>
        <dbReference type="ChEBI" id="CHEBI:60377"/>
        <dbReference type="ChEBI" id="CHEBI:139598"/>
        <dbReference type="ChEBI" id="CHEBI:156398"/>
    </reaction>
    <physiologicalReaction direction="left-to-right" evidence="15">
        <dbReference type="Rhea" id="RHEA:81660"/>
    </physiologicalReaction>
</comment>
<dbReference type="CDD" id="cd23964">
    <property type="entry name" value="GT29_ST6GALNAC1_2"/>
    <property type="match status" value="1"/>
</dbReference>
<evidence type="ECO:0000256" key="16">
    <source>
        <dbReference type="ARBA" id="ARBA00052285"/>
    </source>
</evidence>
<evidence type="ECO:0000256" key="4">
    <source>
        <dbReference type="ARBA" id="ARBA00022676"/>
    </source>
</evidence>
<dbReference type="GO" id="GO:0001665">
    <property type="term" value="F:alpha-N-acetylgalactosaminide alpha-2,6-sialyltransferase activity"/>
    <property type="evidence" value="ECO:0007669"/>
    <property type="project" value="UniProtKB-EC"/>
</dbReference>
<evidence type="ECO:0000256" key="2">
    <source>
        <dbReference type="ARBA" id="ARBA00004922"/>
    </source>
</evidence>
<dbReference type="FunFam" id="3.90.1480.20:FF:000015">
    <property type="entry name" value="Lactosylceramide alpha-2,3-sialyltransferase"/>
    <property type="match status" value="1"/>
</dbReference>
<evidence type="ECO:0000313" key="18">
    <source>
        <dbReference type="Proteomes" id="UP000515135"/>
    </source>
</evidence>
<dbReference type="KEGG" id="bbel:109473855"/>
<gene>
    <name evidence="19" type="primary">LOC109473855</name>
</gene>
<evidence type="ECO:0000256" key="7">
    <source>
        <dbReference type="ARBA" id="ARBA00022968"/>
    </source>
</evidence>
<dbReference type="EC" id="2.4.3.3" evidence="14"/>
<dbReference type="OrthoDB" id="10264956at2759"/>
<dbReference type="AlphaFoldDB" id="A0A6P4ZEF1"/>
<feature type="region of interest" description="Disordered" evidence="17">
    <location>
        <begin position="104"/>
        <end position="138"/>
    </location>
</feature>
<dbReference type="Gene3D" id="3.90.1480.20">
    <property type="entry name" value="Glycosyl transferase family 29"/>
    <property type="match status" value="1"/>
</dbReference>
<evidence type="ECO:0000256" key="6">
    <source>
        <dbReference type="ARBA" id="ARBA00022692"/>
    </source>
</evidence>
<keyword evidence="6" id="KW-0812">Transmembrane</keyword>
<dbReference type="GO" id="GO:0000139">
    <property type="term" value="C:Golgi membrane"/>
    <property type="evidence" value="ECO:0007669"/>
    <property type="project" value="UniProtKB-SubCell"/>
</dbReference>
<keyword evidence="18" id="KW-1185">Reference proteome</keyword>
<dbReference type="GeneID" id="109473855"/>
<evidence type="ECO:0000256" key="8">
    <source>
        <dbReference type="ARBA" id="ARBA00022989"/>
    </source>
</evidence>
<accession>A0A6P4ZEF1</accession>
<keyword evidence="11" id="KW-1015">Disulfide bond</keyword>
<comment type="catalytic activity">
    <reaction evidence="13">
        <text>a beta-D-galactosyl-(1-&gt;3)-N-acetyl-alpha-D-galactosaminyl derivative + CMP-N-acetyl-beta-neuraminate = a beta-D-galactosyl-(1-&gt;3)-[N-acetyl-alpha-neuraminyl-(2-&gt;6)]-N-acetyl-alpha-D-galactosaminyl derivative + CMP + H(+)</text>
        <dbReference type="Rhea" id="RHEA:11136"/>
        <dbReference type="ChEBI" id="CHEBI:15378"/>
        <dbReference type="ChEBI" id="CHEBI:57812"/>
        <dbReference type="ChEBI" id="CHEBI:60377"/>
        <dbReference type="ChEBI" id="CHEBI:133470"/>
        <dbReference type="ChEBI" id="CHEBI:140764"/>
        <dbReference type="EC" id="2.4.3.3"/>
    </reaction>
    <physiologicalReaction direction="left-to-right" evidence="13">
        <dbReference type="Rhea" id="RHEA:11137"/>
    </physiologicalReaction>
</comment>
<dbReference type="RefSeq" id="XP_019629527.1">
    <property type="nucleotide sequence ID" value="XM_019773968.1"/>
</dbReference>
<evidence type="ECO:0000256" key="13">
    <source>
        <dbReference type="ARBA" id="ARBA00036348"/>
    </source>
</evidence>
<reference evidence="19" key="1">
    <citation type="submission" date="2025-08" db="UniProtKB">
        <authorList>
            <consortium name="RefSeq"/>
        </authorList>
    </citation>
    <scope>IDENTIFICATION</scope>
    <source>
        <tissue evidence="19">Gonad</tissue>
    </source>
</reference>
<sequence>MGRFKWLFLLCLVLTLGFVWFSGSYLHKSLAKSKVNLASYQETRTSEMSEKNPHVKRSEVLAEVQRTTKPPQIVNITQNGKILTKIQTVAEVKGNRTDLESSMVVGTRRNRTEATPKPADTGTPAPPTVPPDKRSPTWFLRDDTYTRSKCPSAIRKNPDKVPSGKFIPDIPVLMWSEHITPEEYARLSQFKMSYGWDGMSYEDVKNCLRHLNTSAHRYMFPGWAPDHAGCIRCAVVGNGGILRGSGKGKEIDGHDFVWRVNAAITEGFEEDVGKRTSFYFHSVNSMKKSAAHSRLSGFRDRLPPQSKDTVYTSISHGRRDYVYFDAAISWKPVKSGRDRSKAHEPPSEYGVKPASTKFRMLHPDFMRYLKYHWLNSSRGYGRFEGIYQPSKGAMMLLAALHTCDVTDAYGFLTADHAQYSDHYYEKDWQKFVFYVNHDFKMEMKLWDELDKAGLMALYRGNKTEATTSPKIN</sequence>
<evidence type="ECO:0000313" key="19">
    <source>
        <dbReference type="RefSeq" id="XP_019629527.1"/>
    </source>
</evidence>
<organism evidence="18 19">
    <name type="scientific">Branchiostoma belcheri</name>
    <name type="common">Amphioxus</name>
    <dbReference type="NCBI Taxonomy" id="7741"/>
    <lineage>
        <taxon>Eukaryota</taxon>
        <taxon>Metazoa</taxon>
        <taxon>Chordata</taxon>
        <taxon>Cephalochordata</taxon>
        <taxon>Leptocardii</taxon>
        <taxon>Amphioxiformes</taxon>
        <taxon>Branchiostomatidae</taxon>
        <taxon>Branchiostoma</taxon>
    </lineage>
</organism>
<comment type="catalytic activity">
    <reaction evidence="16">
        <text>a 3-O-[N-acetyl-alpha-D-galactosaminyl]-L-threonyl-[protein] + CMP-N-acetyl-beta-neuraminate = a 3-O-[N-acetyl-alpha-neuraminosyl-(2-&gt;6)-N-acetyl-alpha-D-galactosaminyl]-L-threonyl-[protein] + CMP + H(+)</text>
        <dbReference type="Rhea" id="RHEA:81643"/>
        <dbReference type="Rhea" id="RHEA-COMP:11689"/>
        <dbReference type="Rhea" id="RHEA-COMP:19720"/>
        <dbReference type="ChEBI" id="CHEBI:15378"/>
        <dbReference type="ChEBI" id="CHEBI:57812"/>
        <dbReference type="ChEBI" id="CHEBI:60377"/>
        <dbReference type="ChEBI" id="CHEBI:87075"/>
        <dbReference type="ChEBI" id="CHEBI:231970"/>
    </reaction>
    <physiologicalReaction direction="left-to-right" evidence="16">
        <dbReference type="Rhea" id="RHEA:81644"/>
    </physiologicalReaction>
</comment>
<comment type="similarity">
    <text evidence="3">Belongs to the glycosyltransferase 29 family.</text>
</comment>
<keyword evidence="10" id="KW-0472">Membrane</keyword>
<keyword evidence="12" id="KW-0325">Glycoprotein</keyword>
<dbReference type="Proteomes" id="UP000515135">
    <property type="component" value="Unplaced"/>
</dbReference>
<keyword evidence="8" id="KW-1133">Transmembrane helix</keyword>
<keyword evidence="4" id="KW-0328">Glycosyltransferase</keyword>
<comment type="subcellular location">
    <subcellularLocation>
        <location evidence="1">Golgi apparatus membrane</location>
        <topology evidence="1">Single-pass type II membrane protein</topology>
    </subcellularLocation>
</comment>
<dbReference type="InterPro" id="IPR038578">
    <property type="entry name" value="GT29-like_sf"/>
</dbReference>
<protein>
    <recommendedName>
        <fullName evidence="14">alpha-N-acetylgalactosaminide alpha-2,6-sialyltransferase</fullName>
        <ecNumber evidence="14">2.4.3.3</ecNumber>
    </recommendedName>
</protein>
<evidence type="ECO:0000256" key="12">
    <source>
        <dbReference type="ARBA" id="ARBA00023180"/>
    </source>
</evidence>
<evidence type="ECO:0000256" key="11">
    <source>
        <dbReference type="ARBA" id="ARBA00023157"/>
    </source>
</evidence>
<evidence type="ECO:0000256" key="17">
    <source>
        <dbReference type="SAM" id="MobiDB-lite"/>
    </source>
</evidence>
<evidence type="ECO:0000256" key="15">
    <source>
        <dbReference type="ARBA" id="ARBA00050664"/>
    </source>
</evidence>
<dbReference type="PANTHER" id="PTHR45941">
    <property type="entry name" value="ALPHA-N-ACETYLGALACTOSAMINIDE ALPHA-2,6-SIALYLTRANSFERASE 2-LIKE-RELATED"/>
    <property type="match status" value="1"/>
</dbReference>
<evidence type="ECO:0000256" key="3">
    <source>
        <dbReference type="ARBA" id="ARBA00006003"/>
    </source>
</evidence>
<evidence type="ECO:0000256" key="14">
    <source>
        <dbReference type="ARBA" id="ARBA00039109"/>
    </source>
</evidence>
<dbReference type="PANTHER" id="PTHR45941:SF2">
    <property type="entry name" value="ALPHA-N-ACETYLGALACTOSAMINIDE ALPHA-2,6-SIALYLTRANSFERASE 2-LIKE"/>
    <property type="match status" value="1"/>
</dbReference>